<dbReference type="OrthoDB" id="20872at2759"/>
<evidence type="ECO:0000313" key="5">
    <source>
        <dbReference type="Proteomes" id="UP000559027"/>
    </source>
</evidence>
<feature type="compositionally biased region" description="Low complexity" evidence="2">
    <location>
        <begin position="472"/>
        <end position="486"/>
    </location>
</feature>
<comment type="caution">
    <text evidence="4">The sequence shown here is derived from an EMBL/GenBank/DDBJ whole genome shotgun (WGS) entry which is preliminary data.</text>
</comment>
<feature type="compositionally biased region" description="Pro residues" evidence="2">
    <location>
        <begin position="187"/>
        <end position="218"/>
    </location>
</feature>
<feature type="domain" description="C3H1-type" evidence="3">
    <location>
        <begin position="368"/>
        <end position="395"/>
    </location>
</feature>
<feature type="region of interest" description="Disordered" evidence="2">
    <location>
        <begin position="62"/>
        <end position="87"/>
    </location>
</feature>
<dbReference type="AlphaFoldDB" id="A0A8H5FX59"/>
<evidence type="ECO:0000256" key="2">
    <source>
        <dbReference type="SAM" id="MobiDB-lite"/>
    </source>
</evidence>
<feature type="region of interest" description="Disordered" evidence="2">
    <location>
        <begin position="399"/>
        <end position="501"/>
    </location>
</feature>
<feature type="zinc finger region" description="C3H1-type" evidence="1">
    <location>
        <begin position="140"/>
        <end position="165"/>
    </location>
</feature>
<feature type="compositionally biased region" description="Basic and acidic residues" evidence="2">
    <location>
        <begin position="431"/>
        <end position="445"/>
    </location>
</feature>
<feature type="compositionally biased region" description="Polar residues" evidence="2">
    <location>
        <begin position="289"/>
        <end position="304"/>
    </location>
</feature>
<feature type="compositionally biased region" description="Low complexity" evidence="2">
    <location>
        <begin position="632"/>
        <end position="644"/>
    </location>
</feature>
<feature type="compositionally biased region" description="Low complexity" evidence="2">
    <location>
        <begin position="449"/>
        <end position="458"/>
    </location>
</feature>
<feature type="region of interest" description="Disordered" evidence="2">
    <location>
        <begin position="268"/>
        <end position="369"/>
    </location>
</feature>
<feature type="zinc finger region" description="C3H1-type" evidence="1">
    <location>
        <begin position="368"/>
        <end position="395"/>
    </location>
</feature>
<feature type="region of interest" description="Disordered" evidence="2">
    <location>
        <begin position="171"/>
        <end position="246"/>
    </location>
</feature>
<protein>
    <recommendedName>
        <fullName evidence="3">C3H1-type domain-containing protein</fullName>
    </recommendedName>
</protein>
<evidence type="ECO:0000256" key="1">
    <source>
        <dbReference type="PROSITE-ProRule" id="PRU00723"/>
    </source>
</evidence>
<feature type="region of interest" description="Disordered" evidence="2">
    <location>
        <begin position="532"/>
        <end position="620"/>
    </location>
</feature>
<name>A0A8H5FX59_9AGAR</name>
<dbReference type="SMART" id="SM00356">
    <property type="entry name" value="ZnF_C3H1"/>
    <property type="match status" value="2"/>
</dbReference>
<proteinExistence type="predicted"/>
<gene>
    <name evidence="4" type="ORF">D9756_006030</name>
</gene>
<feature type="compositionally biased region" description="Polar residues" evidence="2">
    <location>
        <begin position="224"/>
        <end position="234"/>
    </location>
</feature>
<evidence type="ECO:0000313" key="4">
    <source>
        <dbReference type="EMBL" id="KAF5352436.1"/>
    </source>
</evidence>
<reference evidence="4 5" key="1">
    <citation type="journal article" date="2020" name="ISME J.">
        <title>Uncovering the hidden diversity of litter-decomposition mechanisms in mushroom-forming fungi.</title>
        <authorList>
            <person name="Floudas D."/>
            <person name="Bentzer J."/>
            <person name="Ahren D."/>
            <person name="Johansson T."/>
            <person name="Persson P."/>
            <person name="Tunlid A."/>
        </authorList>
    </citation>
    <scope>NUCLEOTIDE SEQUENCE [LARGE SCALE GENOMIC DNA]</scope>
    <source>
        <strain evidence="4 5">CBS 146.42</strain>
    </source>
</reference>
<dbReference type="Proteomes" id="UP000559027">
    <property type="component" value="Unassembled WGS sequence"/>
</dbReference>
<dbReference type="InterPro" id="IPR000571">
    <property type="entry name" value="Znf_CCCH"/>
</dbReference>
<feature type="domain" description="C3H1-type" evidence="3">
    <location>
        <begin position="140"/>
        <end position="165"/>
    </location>
</feature>
<sequence length="654" mass="69370">MAHALFKACSEGNLAALHDLLHDVNPYELEVQGADPAHGSPEQYTTEQVILDLLAQAKNKLLPNGVPTTEPTYPHDGNDNSQKAYYPPPPPEAYPYYPTINPSLSTIPDGGAFYPPPPPPQAMGESHSPGGMNNLPPPEIARFIPCRYFPACRYGPSCMFAHPPQGYYPNGAPPQAQYPPFDHMNTPPYPPNYYPPPNFQQPNGPHPMAPLSPPPGPPHMMHARSSSEVVSPTQGPFSPNGVPPPVPYGPMSPSAYPHAAPMPVPLSIPPLPPVHHQSQVPPPGPQSPNFTPSPATPFNLQQDGSGIYPPQPPQQPPLPNGNVSFPPEADSAPNPQQSGPEGFNNGVPPPHREGPAHARRGGRHLSFNKPRPACLFFPAGRCKNGDDCRFPHVMPDNAAPTHQSPYFAGRGGGPRHPRGHAHLNGTSNGGLEEKFNNMNIRDESQTPHQQPQPNGQNGVETSIKPLNGTDEVGQVNANGNGIGVANRPRFPHGGKHHHPHHGYNHLNHYNGKAQKPPVQAFSKQRVPSADDFPVLAGTITPPAKSPLHATGPTAAQVLQAPPPYKKENVIVVNGTGKEPSSTRGTTPEHPRSPATSTKDVKADEPDGAVNQSAPSEPPVNKLPISFAAVATAAAVGPAPSTAGADISKEVSVSA</sequence>
<accession>A0A8H5FX59</accession>
<dbReference type="GO" id="GO:0008270">
    <property type="term" value="F:zinc ion binding"/>
    <property type="evidence" value="ECO:0007669"/>
    <property type="project" value="UniProtKB-KW"/>
</dbReference>
<organism evidence="4 5">
    <name type="scientific">Leucocoprinus leucothites</name>
    <dbReference type="NCBI Taxonomy" id="201217"/>
    <lineage>
        <taxon>Eukaryota</taxon>
        <taxon>Fungi</taxon>
        <taxon>Dikarya</taxon>
        <taxon>Basidiomycota</taxon>
        <taxon>Agaricomycotina</taxon>
        <taxon>Agaricomycetes</taxon>
        <taxon>Agaricomycetidae</taxon>
        <taxon>Agaricales</taxon>
        <taxon>Agaricineae</taxon>
        <taxon>Agaricaceae</taxon>
        <taxon>Leucocoprinus</taxon>
    </lineage>
</organism>
<dbReference type="Pfam" id="PF14608">
    <property type="entry name" value="zf-CCCH_2"/>
    <property type="match status" value="2"/>
</dbReference>
<dbReference type="EMBL" id="JAACJO010000011">
    <property type="protein sequence ID" value="KAF5352436.1"/>
    <property type="molecule type" value="Genomic_DNA"/>
</dbReference>
<keyword evidence="1" id="KW-0479">Metal-binding</keyword>
<keyword evidence="5" id="KW-1185">Reference proteome</keyword>
<dbReference type="PROSITE" id="PS50103">
    <property type="entry name" value="ZF_C3H1"/>
    <property type="match status" value="2"/>
</dbReference>
<keyword evidence="1" id="KW-0862">Zinc</keyword>
<feature type="compositionally biased region" description="Pro residues" evidence="2">
    <location>
        <begin position="309"/>
        <end position="319"/>
    </location>
</feature>
<feature type="region of interest" description="Disordered" evidence="2">
    <location>
        <begin position="632"/>
        <end position="654"/>
    </location>
</feature>
<evidence type="ECO:0000259" key="3">
    <source>
        <dbReference type="PROSITE" id="PS50103"/>
    </source>
</evidence>
<feature type="compositionally biased region" description="Basic residues" evidence="2">
    <location>
        <begin position="489"/>
        <end position="501"/>
    </location>
</feature>
<keyword evidence="1" id="KW-0863">Zinc-finger</keyword>